<evidence type="ECO:0000256" key="3">
    <source>
        <dbReference type="ARBA" id="ARBA00022679"/>
    </source>
</evidence>
<evidence type="ECO:0000256" key="1">
    <source>
        <dbReference type="ARBA" id="ARBA00008569"/>
    </source>
</evidence>
<dbReference type="EMBL" id="DRZC01000017">
    <property type="protein sequence ID" value="HHQ80042.1"/>
    <property type="molecule type" value="Genomic_DNA"/>
</dbReference>
<evidence type="ECO:0000256" key="2">
    <source>
        <dbReference type="ARBA" id="ARBA00022603"/>
    </source>
</evidence>
<dbReference type="GO" id="GO:0030488">
    <property type="term" value="P:tRNA methylation"/>
    <property type="evidence" value="ECO:0007669"/>
    <property type="project" value="InterPro"/>
</dbReference>
<keyword evidence="5 7" id="KW-0819">tRNA processing</keyword>
<comment type="similarity">
    <text evidence="1 7">Belongs to the TYW3 family.</text>
</comment>
<sequence>MLASSGNAWLERKSEFMRRMVEDIEVGYLDWRVKRLLDAINSRPKSYTTSSCSGRVCIIDAIKPWERKESSVVFKKHDPISSSELLRVLSTKPKHSYWLIVGGPILHVMCQDLEEVKFILDCARRAGFKHSGITSVSDKGFLVELISSTQLILPLTRGERVLLNLKEIEEVIALVNETLFDGWKRIDMLEKIIQSQEGEGA</sequence>
<protein>
    <recommendedName>
        <fullName evidence="6 7">tRNA(Phe) 7-((3-amino-3-carboxypropyl)-4-demethylwyosine(37)-N(4))-methyltransferase</fullName>
        <ecNumber evidence="7">2.1.1.282</ecNumber>
    </recommendedName>
    <alternativeName>
        <fullName evidence="7">tRNA wyosine derivatives biosynthesis protein Taw3</fullName>
    </alternativeName>
</protein>
<dbReference type="HAMAP" id="MF_00266">
    <property type="entry name" value="TYW3_archaea"/>
    <property type="match status" value="1"/>
</dbReference>
<keyword evidence="4 7" id="KW-0949">S-adenosyl-L-methionine</keyword>
<evidence type="ECO:0000313" key="9">
    <source>
        <dbReference type="EMBL" id="HHQ80042.1"/>
    </source>
</evidence>
<name>A0A7J3ZJJ4_9CREN</name>
<dbReference type="InterPro" id="IPR022908">
    <property type="entry name" value="Taw3"/>
</dbReference>
<dbReference type="AlphaFoldDB" id="A0A7J3ZJJ4"/>
<reference evidence="9" key="1">
    <citation type="journal article" date="2020" name="mSystems">
        <title>Genome- and Community-Level Interaction Insights into Carbon Utilization and Element Cycling Functions of Hydrothermarchaeota in Hydrothermal Sediment.</title>
        <authorList>
            <person name="Zhou Z."/>
            <person name="Liu Y."/>
            <person name="Xu W."/>
            <person name="Pan J."/>
            <person name="Luo Z.H."/>
            <person name="Li M."/>
        </authorList>
    </citation>
    <scope>NUCLEOTIDE SEQUENCE [LARGE SCALE GENOMIC DNA]</scope>
    <source>
        <strain evidence="9">SpSt-1116</strain>
    </source>
</reference>
<gene>
    <name evidence="7" type="primary">taw3</name>
    <name evidence="9" type="ORF">ENM78_01045</name>
</gene>
<organism evidence="9">
    <name type="scientific">Fervidicoccus fontis</name>
    <dbReference type="NCBI Taxonomy" id="683846"/>
    <lineage>
        <taxon>Archaea</taxon>
        <taxon>Thermoproteota</taxon>
        <taxon>Thermoprotei</taxon>
        <taxon>Fervidicoccales</taxon>
        <taxon>Fervidicoccaceae</taxon>
        <taxon>Fervidicoccus</taxon>
    </lineage>
</organism>
<dbReference type="PANTHER" id="PTHR48418:SF1">
    <property type="entry name" value="TRNA WYBUTOSINE-SYNTHESIZING PROTEIN 3"/>
    <property type="match status" value="1"/>
</dbReference>
<keyword evidence="2 7" id="KW-0489">Methyltransferase</keyword>
<feature type="domain" description="tRNA wybutosine-synthesizing protein" evidence="8">
    <location>
        <begin position="11"/>
        <end position="194"/>
    </location>
</feature>
<comment type="function">
    <text evidence="7">S-adenosyl-L-methionine-dependent methyltransferase that acts as a component of the wyosine derivatives biosynthesis pathway. Probably methylates N-4 position of wybutosine-86 to produce wybutosine-72.</text>
</comment>
<dbReference type="Pfam" id="PF02676">
    <property type="entry name" value="TYW3"/>
    <property type="match status" value="1"/>
</dbReference>
<dbReference type="Gene3D" id="3.30.1960.10">
    <property type="entry name" value="tRNA wybutosine-synthesizing-like"/>
    <property type="match status" value="1"/>
</dbReference>
<dbReference type="InterPro" id="IPR036602">
    <property type="entry name" value="tRNA_yW-synthesising-like_sf"/>
</dbReference>
<dbReference type="EC" id="2.1.1.282" evidence="7"/>
<accession>A0A7J3ZJJ4</accession>
<keyword evidence="3 7" id="KW-0808">Transferase</keyword>
<evidence type="ECO:0000256" key="4">
    <source>
        <dbReference type="ARBA" id="ARBA00022691"/>
    </source>
</evidence>
<dbReference type="InterPro" id="IPR003827">
    <property type="entry name" value="tRNA_yW-synthesising"/>
</dbReference>
<evidence type="ECO:0000256" key="5">
    <source>
        <dbReference type="ARBA" id="ARBA00022694"/>
    </source>
</evidence>
<proteinExistence type="inferred from homology"/>
<evidence type="ECO:0000256" key="6">
    <source>
        <dbReference type="ARBA" id="ARBA00030554"/>
    </source>
</evidence>
<evidence type="ECO:0000256" key="7">
    <source>
        <dbReference type="HAMAP-Rule" id="MF_00266"/>
    </source>
</evidence>
<dbReference type="GO" id="GO:0031591">
    <property type="term" value="P:wybutosine biosynthetic process"/>
    <property type="evidence" value="ECO:0007669"/>
    <property type="project" value="InterPro"/>
</dbReference>
<comment type="catalytic activity">
    <reaction evidence="7">
        <text>4-demethyl-7-[(3S)-3-amino-3-carboxypropyl]wyosine(37) in tRNA(Phe) + S-adenosyl-L-methionine = 7-[(3S)-3-amino-3-carboxypropyl]wyosine(37) in tRNA(Phe) + S-adenosyl-L-homocysteine + H(+)</text>
        <dbReference type="Rhea" id="RHEA:36635"/>
        <dbReference type="Rhea" id="RHEA-COMP:10378"/>
        <dbReference type="Rhea" id="RHEA-COMP:10379"/>
        <dbReference type="ChEBI" id="CHEBI:15378"/>
        <dbReference type="ChEBI" id="CHEBI:57856"/>
        <dbReference type="ChEBI" id="CHEBI:59789"/>
        <dbReference type="ChEBI" id="CHEBI:73543"/>
        <dbReference type="ChEBI" id="CHEBI:73550"/>
        <dbReference type="EC" id="2.1.1.282"/>
    </reaction>
</comment>
<comment type="caution">
    <text evidence="9">The sequence shown here is derived from an EMBL/GenBank/DDBJ whole genome shotgun (WGS) entry which is preliminary data.</text>
</comment>
<dbReference type="SUPFAM" id="SSF111278">
    <property type="entry name" value="SSo0622-like"/>
    <property type="match status" value="1"/>
</dbReference>
<evidence type="ECO:0000259" key="8">
    <source>
        <dbReference type="Pfam" id="PF02676"/>
    </source>
</evidence>
<dbReference type="PANTHER" id="PTHR48418">
    <property type="entry name" value="TRNA WYBUTOSINE-SYNTHESIZING PROTEIN 3"/>
    <property type="match status" value="1"/>
</dbReference>
<dbReference type="GO" id="GO:0008175">
    <property type="term" value="F:tRNA methyltransferase activity"/>
    <property type="evidence" value="ECO:0007669"/>
    <property type="project" value="InterPro"/>
</dbReference>